<name>A0A6A6ZEB8_9PLEO</name>
<protein>
    <submittedName>
        <fullName evidence="1">Uncharacterized protein</fullName>
    </submittedName>
</protein>
<dbReference type="Proteomes" id="UP000799424">
    <property type="component" value="Unassembled WGS sequence"/>
</dbReference>
<proteinExistence type="predicted"/>
<evidence type="ECO:0000313" key="1">
    <source>
        <dbReference type="EMBL" id="KAF2819218.1"/>
    </source>
</evidence>
<sequence>MQIVNNDYFRKTEVWEIAERQMTVFRQEFEDFLPMLRDEATFTVLVKWMKHLLSLKIELLVSDGLHKVCFIPPGTPLHPDTMVMRPETELGDQVRDDPARYCVKMCVSPALVVGVREPQWSTAAVADADGSAGFPEDYKDALLTTRNFFPETPGMWQGREEPFVASPARVIVEKKPGTTSSATGRAGKRKLIVADTEDEI</sequence>
<evidence type="ECO:0000313" key="2">
    <source>
        <dbReference type="Proteomes" id="UP000799424"/>
    </source>
</evidence>
<organism evidence="1 2">
    <name type="scientific">Ophiobolus disseminans</name>
    <dbReference type="NCBI Taxonomy" id="1469910"/>
    <lineage>
        <taxon>Eukaryota</taxon>
        <taxon>Fungi</taxon>
        <taxon>Dikarya</taxon>
        <taxon>Ascomycota</taxon>
        <taxon>Pezizomycotina</taxon>
        <taxon>Dothideomycetes</taxon>
        <taxon>Pleosporomycetidae</taxon>
        <taxon>Pleosporales</taxon>
        <taxon>Pleosporineae</taxon>
        <taxon>Phaeosphaeriaceae</taxon>
        <taxon>Ophiobolus</taxon>
    </lineage>
</organism>
<gene>
    <name evidence="1" type="ORF">CC86DRAFT_375357</name>
</gene>
<reference evidence="1" key="1">
    <citation type="journal article" date="2020" name="Stud. Mycol.">
        <title>101 Dothideomycetes genomes: a test case for predicting lifestyles and emergence of pathogens.</title>
        <authorList>
            <person name="Haridas S."/>
            <person name="Albert R."/>
            <person name="Binder M."/>
            <person name="Bloem J."/>
            <person name="Labutti K."/>
            <person name="Salamov A."/>
            <person name="Andreopoulos B."/>
            <person name="Baker S."/>
            <person name="Barry K."/>
            <person name="Bills G."/>
            <person name="Bluhm B."/>
            <person name="Cannon C."/>
            <person name="Castanera R."/>
            <person name="Culley D."/>
            <person name="Daum C."/>
            <person name="Ezra D."/>
            <person name="Gonzalez J."/>
            <person name="Henrissat B."/>
            <person name="Kuo A."/>
            <person name="Liang C."/>
            <person name="Lipzen A."/>
            <person name="Lutzoni F."/>
            <person name="Magnuson J."/>
            <person name="Mondo S."/>
            <person name="Nolan M."/>
            <person name="Ohm R."/>
            <person name="Pangilinan J."/>
            <person name="Park H.-J."/>
            <person name="Ramirez L."/>
            <person name="Alfaro M."/>
            <person name="Sun H."/>
            <person name="Tritt A."/>
            <person name="Yoshinaga Y."/>
            <person name="Zwiers L.-H."/>
            <person name="Turgeon B."/>
            <person name="Goodwin S."/>
            <person name="Spatafora J."/>
            <person name="Crous P."/>
            <person name="Grigoriev I."/>
        </authorList>
    </citation>
    <scope>NUCLEOTIDE SEQUENCE</scope>
    <source>
        <strain evidence="1">CBS 113818</strain>
    </source>
</reference>
<dbReference type="OrthoDB" id="3689293at2759"/>
<accession>A0A6A6ZEB8</accession>
<dbReference type="AlphaFoldDB" id="A0A6A6ZEB8"/>
<keyword evidence="2" id="KW-1185">Reference proteome</keyword>
<dbReference type="EMBL" id="MU006246">
    <property type="protein sequence ID" value="KAF2819218.1"/>
    <property type="molecule type" value="Genomic_DNA"/>
</dbReference>